<name>A0A9D4I8V1_DREPO</name>
<comment type="caution">
    <text evidence="2">The sequence shown here is derived from an EMBL/GenBank/DDBJ whole genome shotgun (WGS) entry which is preliminary data.</text>
</comment>
<gene>
    <name evidence="1" type="ORF">DPMN_188689</name>
    <name evidence="2" type="ORF">DPMN_188782</name>
</gene>
<organism evidence="2 3">
    <name type="scientific">Dreissena polymorpha</name>
    <name type="common">Zebra mussel</name>
    <name type="synonym">Mytilus polymorpha</name>
    <dbReference type="NCBI Taxonomy" id="45954"/>
    <lineage>
        <taxon>Eukaryota</taxon>
        <taxon>Metazoa</taxon>
        <taxon>Spiralia</taxon>
        <taxon>Lophotrochozoa</taxon>
        <taxon>Mollusca</taxon>
        <taxon>Bivalvia</taxon>
        <taxon>Autobranchia</taxon>
        <taxon>Heteroconchia</taxon>
        <taxon>Euheterodonta</taxon>
        <taxon>Imparidentia</taxon>
        <taxon>Neoheterodontei</taxon>
        <taxon>Myida</taxon>
        <taxon>Dreissenoidea</taxon>
        <taxon>Dreissenidae</taxon>
        <taxon>Dreissena</taxon>
    </lineage>
</organism>
<dbReference type="Proteomes" id="UP000828390">
    <property type="component" value="Unassembled WGS sequence"/>
</dbReference>
<keyword evidence="3" id="KW-1185">Reference proteome</keyword>
<evidence type="ECO:0000313" key="2">
    <source>
        <dbReference type="EMBL" id="KAH3754121.1"/>
    </source>
</evidence>
<sequence length="66" mass="7437">MLETIRNSVPFEMTAVPRTKTNRTPAKITLVTLKAFFQKSRSLDVTLSCDVSRKTSHLLESLKGEL</sequence>
<dbReference type="EMBL" id="JAIWYP010000010">
    <property type="protein sequence ID" value="KAH3754031.1"/>
    <property type="molecule type" value="Genomic_DNA"/>
</dbReference>
<accession>A0A9D4I8V1</accession>
<evidence type="ECO:0000313" key="3">
    <source>
        <dbReference type="Proteomes" id="UP000828390"/>
    </source>
</evidence>
<reference evidence="2" key="2">
    <citation type="submission" date="2020-11" db="EMBL/GenBank/DDBJ databases">
        <authorList>
            <person name="McCartney M.A."/>
            <person name="Auch B."/>
            <person name="Kono T."/>
            <person name="Mallez S."/>
            <person name="Becker A."/>
            <person name="Gohl D.M."/>
            <person name="Silverstein K.A.T."/>
            <person name="Koren S."/>
            <person name="Bechman K.B."/>
            <person name="Herman A."/>
            <person name="Abrahante J.E."/>
            <person name="Garbe J."/>
        </authorList>
    </citation>
    <scope>NUCLEOTIDE SEQUENCE</scope>
    <source>
        <strain evidence="2">Duluth1</strain>
        <tissue evidence="2">Whole animal</tissue>
    </source>
</reference>
<proteinExistence type="predicted"/>
<evidence type="ECO:0000313" key="1">
    <source>
        <dbReference type="EMBL" id="KAH3754031.1"/>
    </source>
</evidence>
<protein>
    <submittedName>
        <fullName evidence="2">Uncharacterized protein</fullName>
    </submittedName>
</protein>
<dbReference type="AlphaFoldDB" id="A0A9D4I8V1"/>
<reference evidence="2" key="1">
    <citation type="journal article" date="2019" name="bioRxiv">
        <title>The Genome of the Zebra Mussel, Dreissena polymorpha: A Resource for Invasive Species Research.</title>
        <authorList>
            <person name="McCartney M.A."/>
            <person name="Auch B."/>
            <person name="Kono T."/>
            <person name="Mallez S."/>
            <person name="Zhang Y."/>
            <person name="Obille A."/>
            <person name="Becker A."/>
            <person name="Abrahante J.E."/>
            <person name="Garbe J."/>
            <person name="Badalamenti J.P."/>
            <person name="Herman A."/>
            <person name="Mangelson H."/>
            <person name="Liachko I."/>
            <person name="Sullivan S."/>
            <person name="Sone E.D."/>
            <person name="Koren S."/>
            <person name="Silverstein K.A.T."/>
            <person name="Beckman K.B."/>
            <person name="Gohl D.M."/>
        </authorList>
    </citation>
    <scope>NUCLEOTIDE SEQUENCE</scope>
    <source>
        <strain evidence="2">Duluth1</strain>
        <tissue evidence="2">Whole animal</tissue>
    </source>
</reference>
<dbReference type="EMBL" id="JAIWYP010000010">
    <property type="protein sequence ID" value="KAH3754121.1"/>
    <property type="molecule type" value="Genomic_DNA"/>
</dbReference>